<evidence type="ECO:0000313" key="17">
    <source>
        <dbReference type="Proteomes" id="UP001155027"/>
    </source>
</evidence>
<evidence type="ECO:0000259" key="15">
    <source>
        <dbReference type="Pfam" id="PF06415"/>
    </source>
</evidence>
<evidence type="ECO:0000256" key="8">
    <source>
        <dbReference type="ARBA" id="ARBA00023235"/>
    </source>
</evidence>
<dbReference type="FunFam" id="3.40.1450.10:FF:000002">
    <property type="entry name" value="2,3-bisphosphoglycerate-independent phosphoglycerate mutase"/>
    <property type="match status" value="1"/>
</dbReference>
<accession>A0A9X2PYC2</accession>
<comment type="caution">
    <text evidence="16">The sequence shown here is derived from an EMBL/GenBank/DDBJ whole genome shotgun (WGS) entry which is preliminary data.</text>
</comment>
<dbReference type="SUPFAM" id="SSF64158">
    <property type="entry name" value="2,3-Bisphosphoglycerate-independent phosphoglycerate mutase, substrate-binding domain"/>
    <property type="match status" value="1"/>
</dbReference>
<evidence type="ECO:0000256" key="5">
    <source>
        <dbReference type="ARBA" id="ARBA00022723"/>
    </source>
</evidence>
<dbReference type="InterPro" id="IPR006124">
    <property type="entry name" value="Metalloenzyme"/>
</dbReference>
<feature type="active site" description="Phosphoserine intermediate" evidence="9 11">
    <location>
        <position position="63"/>
    </location>
</feature>
<evidence type="ECO:0000256" key="1">
    <source>
        <dbReference type="ARBA" id="ARBA00000370"/>
    </source>
</evidence>
<dbReference type="GO" id="GO:0030145">
    <property type="term" value="F:manganese ion binding"/>
    <property type="evidence" value="ECO:0007669"/>
    <property type="project" value="UniProtKB-UniRule"/>
</dbReference>
<feature type="domain" description="Metalloenzyme" evidence="14">
    <location>
        <begin position="5"/>
        <end position="503"/>
    </location>
</feature>
<feature type="binding site" evidence="9 12">
    <location>
        <begin position="268"/>
        <end position="271"/>
    </location>
    <ligand>
        <name>substrate</name>
    </ligand>
</feature>
<dbReference type="InterPro" id="IPR011258">
    <property type="entry name" value="BPG-indep_PGM_N"/>
</dbReference>
<evidence type="ECO:0000256" key="7">
    <source>
        <dbReference type="ARBA" id="ARBA00023211"/>
    </source>
</evidence>
<feature type="binding site" evidence="9 13">
    <location>
        <position position="450"/>
    </location>
    <ligand>
        <name>Mn(2+)</name>
        <dbReference type="ChEBI" id="CHEBI:29035"/>
        <label>2</label>
    </ligand>
</feature>
<name>A0A9X2PYC2_9BACT</name>
<dbReference type="Gene3D" id="3.40.720.10">
    <property type="entry name" value="Alkaline Phosphatase, subunit A"/>
    <property type="match status" value="1"/>
</dbReference>
<evidence type="ECO:0000256" key="9">
    <source>
        <dbReference type="HAMAP-Rule" id="MF_01038"/>
    </source>
</evidence>
<dbReference type="NCBIfam" id="TIGR01307">
    <property type="entry name" value="pgm_bpd_ind"/>
    <property type="match status" value="1"/>
</dbReference>
<dbReference type="GO" id="GO:0004619">
    <property type="term" value="F:phosphoglycerate mutase activity"/>
    <property type="evidence" value="ECO:0007669"/>
    <property type="project" value="UniProtKB-UniRule"/>
</dbReference>
<feature type="domain" description="BPG-independent PGAM N-terminal" evidence="15">
    <location>
        <begin position="83"/>
        <end position="305"/>
    </location>
</feature>
<evidence type="ECO:0000259" key="14">
    <source>
        <dbReference type="Pfam" id="PF01676"/>
    </source>
</evidence>
<dbReference type="PANTHER" id="PTHR31637">
    <property type="entry name" value="2,3-BISPHOSPHOGLYCERATE-INDEPENDENT PHOSPHOGLYCERATE MUTASE"/>
    <property type="match status" value="1"/>
</dbReference>
<evidence type="ECO:0000256" key="10">
    <source>
        <dbReference type="NCBIfam" id="TIGR01307"/>
    </source>
</evidence>
<feature type="binding site" evidence="9 12">
    <location>
        <position position="124"/>
    </location>
    <ligand>
        <name>substrate</name>
    </ligand>
</feature>
<dbReference type="GO" id="GO:0006007">
    <property type="term" value="P:glucose catabolic process"/>
    <property type="evidence" value="ECO:0007669"/>
    <property type="project" value="InterPro"/>
</dbReference>
<keyword evidence="8 9" id="KW-0413">Isomerase</keyword>
<reference evidence="16" key="1">
    <citation type="submission" date="2022-08" db="EMBL/GenBank/DDBJ databases">
        <title>Genomic Encyclopedia of Type Strains, Phase V (KMG-V): Genome sequencing to study the core and pangenomes of soil and plant-associated prokaryotes.</title>
        <authorList>
            <person name="Whitman W."/>
        </authorList>
    </citation>
    <scope>NUCLEOTIDE SEQUENCE</scope>
    <source>
        <strain evidence="16">0</strain>
    </source>
</reference>
<comment type="cofactor">
    <cofactor evidence="9">
        <name>Mn(2+)</name>
        <dbReference type="ChEBI" id="CHEBI:29035"/>
    </cofactor>
    <text evidence="9">Binds 2 manganese ions per subunit.</text>
</comment>
<evidence type="ECO:0000256" key="6">
    <source>
        <dbReference type="ARBA" id="ARBA00023152"/>
    </source>
</evidence>
<evidence type="ECO:0000256" key="13">
    <source>
        <dbReference type="PIRSR" id="PIRSR001492-3"/>
    </source>
</evidence>
<keyword evidence="5 9" id="KW-0479">Metal-binding</keyword>
<sequence length="524" mass="57292">MDSSKRHLLLILDGWGLADDPSVSAVEQADTPFVDHLYDEYPHGVLKASGLEVGLPDGQMGNSEVGHTNLGAGRVVYQEILRISKAIEDGSFFENDALVRAARHAKANDQKLHLMGCFSDGGVHSHLEHLYGLLELARREGLAPAQVNVHAFTDGRDTDPHGGVDYVEQFQKKADEIGVGRLASIVGRYYAMDRDERWARTERAYRLLTDGTGAAFDDPVTALKASYDDGVTDEFVEPRRIRADDADAFGDHGTRIEDGDAVVYYNFRSDRARQLTRAFTEADFDGFERERPDDDLLFVTMSPYDDEFDLPVAFEKLNLEGTLGEVLSARGGRQLRAAETEKYAHVTYFFSGGREAPFDGEDRVLVPSPKVDTYDQQPEMSAPELADRVSQSLREADYTLAVLNFANPDMVGHTGDFEAAVAACEAVDRGARQVVEAARDQGYSVSIIADHGNADRLQNPDGSPHTAHTTALVPHIILKDGFEGPVRDGKLGDVAPTILTLLGEDVPDAMDGEVLVPAERAAAS</sequence>
<dbReference type="AlphaFoldDB" id="A0A9X2PYC2"/>
<evidence type="ECO:0000256" key="3">
    <source>
        <dbReference type="ARBA" id="ARBA00004798"/>
    </source>
</evidence>
<feature type="binding site" evidence="9 13">
    <location>
        <position position="63"/>
    </location>
    <ligand>
        <name>Mn(2+)</name>
        <dbReference type="ChEBI" id="CHEBI:29035"/>
        <label>2</label>
    </ligand>
</feature>
<feature type="binding site" evidence="9 13">
    <location>
        <position position="409"/>
    </location>
    <ligand>
        <name>Mn(2+)</name>
        <dbReference type="ChEBI" id="CHEBI:29035"/>
        <label>1</label>
    </ligand>
</feature>
<protein>
    <recommendedName>
        <fullName evidence="9 10">2,3-bisphosphoglycerate-independent phosphoglycerate mutase</fullName>
        <shortName evidence="9">BPG-independent PGAM</shortName>
        <shortName evidence="9">Phosphoglyceromutase</shortName>
        <shortName evidence="9">iPGM</shortName>
        <ecNumber evidence="9 10">5.4.2.12</ecNumber>
    </recommendedName>
</protein>
<evidence type="ECO:0000256" key="11">
    <source>
        <dbReference type="PIRSR" id="PIRSR001492-1"/>
    </source>
</evidence>
<dbReference type="EC" id="5.4.2.12" evidence="9 10"/>
<feature type="binding site" evidence="9 12">
    <location>
        <begin position="156"/>
        <end position="157"/>
    </location>
    <ligand>
        <name>substrate</name>
    </ligand>
</feature>
<dbReference type="Proteomes" id="UP001155027">
    <property type="component" value="Unassembled WGS sequence"/>
</dbReference>
<dbReference type="InterPro" id="IPR017850">
    <property type="entry name" value="Alkaline_phosphatase_core_sf"/>
</dbReference>
<keyword evidence="6 9" id="KW-0324">Glycolysis</keyword>
<dbReference type="Pfam" id="PF06415">
    <property type="entry name" value="iPGM_N"/>
    <property type="match status" value="1"/>
</dbReference>
<comment type="subunit">
    <text evidence="9">Monomer.</text>
</comment>
<dbReference type="InterPro" id="IPR005995">
    <property type="entry name" value="Pgm_bpd_ind"/>
</dbReference>
<feature type="binding site" evidence="9 13">
    <location>
        <position position="13"/>
    </location>
    <ligand>
        <name>Mn(2+)</name>
        <dbReference type="ChEBI" id="CHEBI:29035"/>
        <label>2</label>
    </ligand>
</feature>
<dbReference type="Gene3D" id="3.40.1450.10">
    <property type="entry name" value="BPG-independent phosphoglycerate mutase, domain B"/>
    <property type="match status" value="1"/>
</dbReference>
<dbReference type="GO" id="GO:0005829">
    <property type="term" value="C:cytosol"/>
    <property type="evidence" value="ECO:0007669"/>
    <property type="project" value="TreeGrafter"/>
</dbReference>
<dbReference type="PIRSF" id="PIRSF001492">
    <property type="entry name" value="IPGAM"/>
    <property type="match status" value="1"/>
</dbReference>
<evidence type="ECO:0000256" key="2">
    <source>
        <dbReference type="ARBA" id="ARBA00002315"/>
    </source>
</evidence>
<dbReference type="InterPro" id="IPR036646">
    <property type="entry name" value="PGAM_B_sf"/>
</dbReference>
<feature type="binding site" evidence="9 12">
    <location>
        <position position="188"/>
    </location>
    <ligand>
        <name>substrate</name>
    </ligand>
</feature>
<comment type="catalytic activity">
    <reaction evidence="1 9">
        <text>(2R)-2-phosphoglycerate = (2R)-3-phosphoglycerate</text>
        <dbReference type="Rhea" id="RHEA:15901"/>
        <dbReference type="ChEBI" id="CHEBI:58272"/>
        <dbReference type="ChEBI" id="CHEBI:58289"/>
        <dbReference type="EC" id="5.4.2.12"/>
    </reaction>
</comment>
<evidence type="ECO:0000256" key="12">
    <source>
        <dbReference type="PIRSR" id="PIRSR001492-2"/>
    </source>
</evidence>
<dbReference type="Pfam" id="PF01676">
    <property type="entry name" value="Metalloenzyme"/>
    <property type="match status" value="1"/>
</dbReference>
<feature type="binding site" evidence="9 13">
    <location>
        <position position="451"/>
    </location>
    <ligand>
        <name>Mn(2+)</name>
        <dbReference type="ChEBI" id="CHEBI:29035"/>
        <label>2</label>
    </ligand>
</feature>
<comment type="similarity">
    <text evidence="4 9">Belongs to the BPG-independent phosphoglycerate mutase family.</text>
</comment>
<evidence type="ECO:0000313" key="16">
    <source>
        <dbReference type="EMBL" id="MCS3677697.1"/>
    </source>
</evidence>
<gene>
    <name evidence="9" type="primary">gpmI</name>
    <name evidence="16" type="ORF">GGP71_001620</name>
</gene>
<dbReference type="RefSeq" id="WP_259080106.1">
    <property type="nucleotide sequence ID" value="NZ_JANUAU010000004.1"/>
</dbReference>
<dbReference type="CDD" id="cd16010">
    <property type="entry name" value="iPGM"/>
    <property type="match status" value="1"/>
</dbReference>
<proteinExistence type="inferred from homology"/>
<evidence type="ECO:0000256" key="4">
    <source>
        <dbReference type="ARBA" id="ARBA00008819"/>
    </source>
</evidence>
<feature type="binding site" evidence="9 12">
    <location>
        <position position="194"/>
    </location>
    <ligand>
        <name>substrate</name>
    </ligand>
</feature>
<dbReference type="GO" id="GO:0006096">
    <property type="term" value="P:glycolytic process"/>
    <property type="evidence" value="ECO:0007669"/>
    <property type="project" value="UniProtKB-UniRule"/>
</dbReference>
<feature type="binding site" evidence="9 13">
    <location>
        <position position="413"/>
    </location>
    <ligand>
        <name>Mn(2+)</name>
        <dbReference type="ChEBI" id="CHEBI:29035"/>
        <label>1</label>
    </ligand>
</feature>
<comment type="pathway">
    <text evidence="3 9">Carbohydrate degradation; glycolysis; pyruvate from D-glyceraldehyde 3-phosphate: step 3/5.</text>
</comment>
<feature type="binding site" evidence="9 12">
    <location>
        <position position="342"/>
    </location>
    <ligand>
        <name>substrate</name>
    </ligand>
</feature>
<comment type="function">
    <text evidence="2 9">Catalyzes the interconversion of 2-phosphoglycerate and 3-phosphoglycerate.</text>
</comment>
<feature type="binding site" evidence="9 13">
    <location>
        <position position="468"/>
    </location>
    <ligand>
        <name>Mn(2+)</name>
        <dbReference type="ChEBI" id="CHEBI:29035"/>
        <label>1</label>
    </ligand>
</feature>
<dbReference type="PANTHER" id="PTHR31637:SF0">
    <property type="entry name" value="2,3-BISPHOSPHOGLYCERATE-INDEPENDENT PHOSPHOGLYCERATE MUTASE"/>
    <property type="match status" value="1"/>
</dbReference>
<dbReference type="EMBL" id="JANUAU010000004">
    <property type="protein sequence ID" value="MCS3677697.1"/>
    <property type="molecule type" value="Genomic_DNA"/>
</dbReference>
<dbReference type="HAMAP" id="MF_01038">
    <property type="entry name" value="GpmI"/>
    <property type="match status" value="1"/>
</dbReference>
<dbReference type="SUPFAM" id="SSF53649">
    <property type="entry name" value="Alkaline phosphatase-like"/>
    <property type="match status" value="1"/>
</dbReference>
<keyword evidence="7 9" id="KW-0464">Manganese</keyword>
<organism evidence="16 17">
    <name type="scientific">Salinibacter ruber</name>
    <dbReference type="NCBI Taxonomy" id="146919"/>
    <lineage>
        <taxon>Bacteria</taxon>
        <taxon>Pseudomonadati</taxon>
        <taxon>Rhodothermota</taxon>
        <taxon>Rhodothermia</taxon>
        <taxon>Rhodothermales</taxon>
        <taxon>Salinibacteraceae</taxon>
        <taxon>Salinibacter</taxon>
    </lineage>
</organism>